<proteinExistence type="predicted"/>
<dbReference type="Proteomes" id="UP000236173">
    <property type="component" value="Unassembled WGS sequence"/>
</dbReference>
<dbReference type="AlphaFoldDB" id="A0A2H5XFI2"/>
<accession>A0A2H5XFI2</accession>
<gene>
    <name evidence="1" type="ORF">HRbin17_02475</name>
</gene>
<name>A0A2H5XFI2_9BACT</name>
<comment type="caution">
    <text evidence="1">The sequence shown here is derived from an EMBL/GenBank/DDBJ whole genome shotgun (WGS) entry which is preliminary data.</text>
</comment>
<reference evidence="2" key="1">
    <citation type="submission" date="2017-09" db="EMBL/GenBank/DDBJ databases">
        <title>Metaegenomics of thermophilic ammonia-oxidizing enrichment culture.</title>
        <authorList>
            <person name="Kato S."/>
            <person name="Suzuki K."/>
        </authorList>
    </citation>
    <scope>NUCLEOTIDE SEQUENCE [LARGE SCALE GENOMIC DNA]</scope>
</reference>
<evidence type="ECO:0000313" key="1">
    <source>
        <dbReference type="EMBL" id="GBC99942.1"/>
    </source>
</evidence>
<protein>
    <submittedName>
        <fullName evidence="1">Uncharacterized protein</fullName>
    </submittedName>
</protein>
<organism evidence="1 2">
    <name type="scientific">Candidatus Fervidibacter japonicus</name>
    <dbReference type="NCBI Taxonomy" id="2035412"/>
    <lineage>
        <taxon>Bacteria</taxon>
        <taxon>Candidatus Fervidibacterota</taxon>
        <taxon>Candidatus Fervidibacter</taxon>
    </lineage>
</organism>
<dbReference type="EMBL" id="BEHT01000044">
    <property type="protein sequence ID" value="GBC99942.1"/>
    <property type="molecule type" value="Genomic_DNA"/>
</dbReference>
<sequence length="405" mass="46108">MKARWLVGLMVIAIVVNGQFAYGQRLSVEAAKNAVEQLEGKTVNFSRTNLVEVNGKKFYHLLTLAGDEYRVDAQTGEVVGVVYWSIPLPDTPQERPPSDALPLSKLRSVAQTIAEQRYPQFKTKKMLLHRPYWDGYTFWFQFQEQLANGALTGNLCLIRLLPDGRLYSYQSQKIAIEQEAYQTPKISPQQAVEIARKAAKLLEVTEIKSQRLVYRGGRLTWVLRVFGPSLKGYYSGCVVILDARSGSIVEVAPFRLIGYPMPPRGYTMVASRPKGLLAWRGVLLKREFGPIKHNNLLMIRAEIVKALGGEVLRKGKQFILKGDKTIMPKGYQRNPEILYLPIKDLKTAFPHTIEEIQIDQRRNAMLIIVNPHEMEAIQRRVLLMKLKAETENLKREFDLISTGDR</sequence>
<evidence type="ECO:0000313" key="2">
    <source>
        <dbReference type="Proteomes" id="UP000236173"/>
    </source>
</evidence>